<dbReference type="AlphaFoldDB" id="A0AAD4MSZ1"/>
<dbReference type="EMBL" id="JAKKPZ010000089">
    <property type="protein sequence ID" value="KAI1702999.1"/>
    <property type="molecule type" value="Genomic_DNA"/>
</dbReference>
<gene>
    <name evidence="2" type="ORF">DdX_15152</name>
</gene>
<accession>A0AAD4MSZ1</accession>
<organism evidence="2 3">
    <name type="scientific">Ditylenchus destructor</name>
    <dbReference type="NCBI Taxonomy" id="166010"/>
    <lineage>
        <taxon>Eukaryota</taxon>
        <taxon>Metazoa</taxon>
        <taxon>Ecdysozoa</taxon>
        <taxon>Nematoda</taxon>
        <taxon>Chromadorea</taxon>
        <taxon>Rhabditida</taxon>
        <taxon>Tylenchina</taxon>
        <taxon>Tylenchomorpha</taxon>
        <taxon>Sphaerularioidea</taxon>
        <taxon>Anguinidae</taxon>
        <taxon>Anguininae</taxon>
        <taxon>Ditylenchus</taxon>
    </lineage>
</organism>
<feature type="compositionally biased region" description="Basic and acidic residues" evidence="1">
    <location>
        <begin position="11"/>
        <end position="21"/>
    </location>
</feature>
<name>A0AAD4MSZ1_9BILA</name>
<evidence type="ECO:0000313" key="2">
    <source>
        <dbReference type="EMBL" id="KAI1702999.1"/>
    </source>
</evidence>
<proteinExistence type="predicted"/>
<reference evidence="2" key="1">
    <citation type="submission" date="2022-01" db="EMBL/GenBank/DDBJ databases">
        <title>Genome Sequence Resource for Two Populations of Ditylenchus destructor, the Migratory Endoparasitic Phytonematode.</title>
        <authorList>
            <person name="Zhang H."/>
            <person name="Lin R."/>
            <person name="Xie B."/>
        </authorList>
    </citation>
    <scope>NUCLEOTIDE SEQUENCE</scope>
    <source>
        <strain evidence="2">BazhouSP</strain>
    </source>
</reference>
<keyword evidence="3" id="KW-1185">Reference proteome</keyword>
<evidence type="ECO:0000256" key="1">
    <source>
        <dbReference type="SAM" id="MobiDB-lite"/>
    </source>
</evidence>
<evidence type="ECO:0000313" key="3">
    <source>
        <dbReference type="Proteomes" id="UP001201812"/>
    </source>
</evidence>
<feature type="compositionally biased region" description="Polar residues" evidence="1">
    <location>
        <begin position="1"/>
        <end position="10"/>
    </location>
</feature>
<sequence length="104" mass="11081">MRSDANSLCNSDKDCRSEPESRCFKGAPSHVTGVCAQEFKRCAYDADCTSSHTPGFRCAHAVKQFCALPAVVAAIADPENIFAVIGVIAGVAQAFMALNKREPT</sequence>
<feature type="region of interest" description="Disordered" evidence="1">
    <location>
        <begin position="1"/>
        <end position="21"/>
    </location>
</feature>
<comment type="caution">
    <text evidence="2">The sequence shown here is derived from an EMBL/GenBank/DDBJ whole genome shotgun (WGS) entry which is preliminary data.</text>
</comment>
<protein>
    <submittedName>
        <fullName evidence="2">Uncharacterized protein</fullName>
    </submittedName>
</protein>
<dbReference type="Proteomes" id="UP001201812">
    <property type="component" value="Unassembled WGS sequence"/>
</dbReference>